<dbReference type="InterPro" id="IPR027370">
    <property type="entry name" value="Znf-RING_euk"/>
</dbReference>
<evidence type="ECO:0000256" key="1">
    <source>
        <dbReference type="ARBA" id="ARBA00022723"/>
    </source>
</evidence>
<dbReference type="Gene3D" id="2.60.120.920">
    <property type="match status" value="1"/>
</dbReference>
<dbReference type="SUPFAM" id="SSF57845">
    <property type="entry name" value="B-box zinc-binding domain"/>
    <property type="match status" value="1"/>
</dbReference>
<dbReference type="InterPro" id="IPR013083">
    <property type="entry name" value="Znf_RING/FYVE/PHD"/>
</dbReference>
<organism evidence="8 9">
    <name type="scientific">Falco tinnunculus</name>
    <name type="common">Common kestrel</name>
    <dbReference type="NCBI Taxonomy" id="100819"/>
    <lineage>
        <taxon>Eukaryota</taxon>
        <taxon>Metazoa</taxon>
        <taxon>Chordata</taxon>
        <taxon>Craniata</taxon>
        <taxon>Vertebrata</taxon>
        <taxon>Euteleostomi</taxon>
        <taxon>Archelosauria</taxon>
        <taxon>Archosauria</taxon>
        <taxon>Dinosauria</taxon>
        <taxon>Saurischia</taxon>
        <taxon>Theropoda</taxon>
        <taxon>Coelurosauria</taxon>
        <taxon>Aves</taxon>
        <taxon>Neognathae</taxon>
        <taxon>Neoaves</taxon>
        <taxon>Telluraves</taxon>
        <taxon>Australaves</taxon>
        <taxon>Falconiformes</taxon>
        <taxon>Falconidae</taxon>
        <taxon>Falco</taxon>
    </lineage>
</organism>
<evidence type="ECO:0000313" key="8">
    <source>
        <dbReference type="Ensembl" id="ENSFTIP00000018044.1"/>
    </source>
</evidence>
<dbReference type="InterPro" id="IPR000315">
    <property type="entry name" value="Znf_B-box"/>
</dbReference>
<dbReference type="Pfam" id="PF22586">
    <property type="entry name" value="ANCHR-like_BBOX"/>
    <property type="match status" value="1"/>
</dbReference>
<dbReference type="SMART" id="SM00336">
    <property type="entry name" value="BBOX"/>
    <property type="match status" value="2"/>
</dbReference>
<keyword evidence="3" id="KW-0862">Zinc</keyword>
<dbReference type="PANTHER" id="PTHR25465:SF77">
    <property type="entry name" value="E3 UBIQUITIN_ISG15 LIGASE TRIM25"/>
    <property type="match status" value="1"/>
</dbReference>
<dbReference type="Gene3D" id="3.30.160.60">
    <property type="entry name" value="Classic Zinc Finger"/>
    <property type="match status" value="1"/>
</dbReference>
<dbReference type="OMA" id="HRSHEII"/>
<evidence type="ECO:0000256" key="4">
    <source>
        <dbReference type="PROSITE-ProRule" id="PRU00024"/>
    </source>
</evidence>
<protein>
    <submittedName>
        <fullName evidence="8">Uncharacterized protein</fullName>
    </submittedName>
</protein>
<keyword evidence="1" id="KW-0479">Metal-binding</keyword>
<dbReference type="SMART" id="SM00184">
    <property type="entry name" value="RING"/>
    <property type="match status" value="1"/>
</dbReference>
<dbReference type="OrthoDB" id="9049620at2759"/>
<dbReference type="PROSITE" id="PS00518">
    <property type="entry name" value="ZF_RING_1"/>
    <property type="match status" value="1"/>
</dbReference>
<reference evidence="8" key="1">
    <citation type="submission" date="2025-08" db="UniProtKB">
        <authorList>
            <consortium name="Ensembl"/>
        </authorList>
    </citation>
    <scope>IDENTIFICATION</scope>
</reference>
<dbReference type="AlphaFoldDB" id="A0A8C4UXI4"/>
<feature type="domain" description="RING-type" evidence="6">
    <location>
        <begin position="16"/>
        <end position="57"/>
    </location>
</feature>
<dbReference type="SUPFAM" id="SSF49899">
    <property type="entry name" value="Concanavalin A-like lectins/glucanases"/>
    <property type="match status" value="1"/>
</dbReference>
<dbReference type="GO" id="GO:0008270">
    <property type="term" value="F:zinc ion binding"/>
    <property type="evidence" value="ECO:0007669"/>
    <property type="project" value="UniProtKB-KW"/>
</dbReference>
<dbReference type="Ensembl" id="ENSFTIT00000018804.1">
    <property type="protein sequence ID" value="ENSFTIP00000018044.1"/>
    <property type="gene ID" value="ENSFTIG00000011943.1"/>
</dbReference>
<name>A0A8C4UXI4_FALTI</name>
<dbReference type="Gene3D" id="3.30.40.10">
    <property type="entry name" value="Zinc/RING finger domain, C3HC4 (zinc finger)"/>
    <property type="match status" value="1"/>
</dbReference>
<sequence length="530" mass="59025">MAGLGAVAGLKEELTCPICLGIFRSPVSLSCGHSFCKGCVQEARRGRQGPFSCPLCQACVDPPADPQPNVQLCSIVERLLNAAPRTGEEGCDAPRKEEGDSSGQQEVTLCDFCLWEPQPGVKTCLTCEASLCQAHLSKHTTKSPTKDHVLVEPCDAQSLAERRCPQHGKPLECYCQTDSVCICVLCCVIGSHKSHKIITLEKAFGQAQNIFPKTLETMKTHEAALDRSIASLLEQQEQVKAKGSLQRDQLKSLFDEMRMQLETKEEQVLKTLSHNEEQDLAEIQTEIEKQKKEKDAVSRDVQEMEALRDQKDLLLYTKTFAAIRARKHKPVPNTAGVQLPLPPVILNELTTNNALSFFQQFLSDMQSLFKALPVHQHLTCAAAHPDQTIFDSSFGSYTYSIPHNPYSLPYVRSHQSFSEGCHFWEVDTSNARCWKLGIIHKKIECYLCMCCDYLSVFLGETMITTENFSAGFKVIRVELDCRRNTLSFYNMSVKGGGPAERLKLIQAVSIPSNYPAYATFFVSDGSLKLL</sequence>
<reference evidence="8" key="2">
    <citation type="submission" date="2025-09" db="UniProtKB">
        <authorList>
            <consortium name="Ensembl"/>
        </authorList>
    </citation>
    <scope>IDENTIFICATION</scope>
</reference>
<dbReference type="Pfam" id="PF13445">
    <property type="entry name" value="zf-RING_UBOX"/>
    <property type="match status" value="1"/>
</dbReference>
<keyword evidence="5" id="KW-0175">Coiled coil</keyword>
<dbReference type="SUPFAM" id="SSF57850">
    <property type="entry name" value="RING/U-box"/>
    <property type="match status" value="1"/>
</dbReference>
<evidence type="ECO:0000259" key="7">
    <source>
        <dbReference type="PROSITE" id="PS50119"/>
    </source>
</evidence>
<dbReference type="InterPro" id="IPR013320">
    <property type="entry name" value="ConA-like_dom_sf"/>
</dbReference>
<dbReference type="PROSITE" id="PS50089">
    <property type="entry name" value="ZF_RING_2"/>
    <property type="match status" value="1"/>
</dbReference>
<dbReference type="Gene3D" id="4.10.830.40">
    <property type="match status" value="1"/>
</dbReference>
<dbReference type="InterPro" id="IPR017907">
    <property type="entry name" value="Znf_RING_CS"/>
</dbReference>
<dbReference type="CDD" id="cd19769">
    <property type="entry name" value="Bbox2_TRIM16-like"/>
    <property type="match status" value="1"/>
</dbReference>
<accession>A0A8C4UXI4</accession>
<evidence type="ECO:0000256" key="2">
    <source>
        <dbReference type="ARBA" id="ARBA00022771"/>
    </source>
</evidence>
<keyword evidence="2 4" id="KW-0863">Zinc-finger</keyword>
<evidence type="ECO:0000256" key="3">
    <source>
        <dbReference type="ARBA" id="ARBA00022833"/>
    </source>
</evidence>
<keyword evidence="9" id="KW-1185">Reference proteome</keyword>
<evidence type="ECO:0000313" key="9">
    <source>
        <dbReference type="Proteomes" id="UP000694562"/>
    </source>
</evidence>
<feature type="coiled-coil region" evidence="5">
    <location>
        <begin position="247"/>
        <end position="307"/>
    </location>
</feature>
<proteinExistence type="predicted"/>
<evidence type="ECO:0000256" key="5">
    <source>
        <dbReference type="SAM" id="Coils"/>
    </source>
</evidence>
<dbReference type="PROSITE" id="PS50119">
    <property type="entry name" value="ZF_BBOX"/>
    <property type="match status" value="1"/>
</dbReference>
<dbReference type="InterPro" id="IPR051051">
    <property type="entry name" value="E3_ubiq-ligase_TRIM/RNF"/>
</dbReference>
<feature type="domain" description="B box-type" evidence="7">
    <location>
        <begin position="159"/>
        <end position="200"/>
    </location>
</feature>
<dbReference type="Pfam" id="PF00643">
    <property type="entry name" value="zf-B_box"/>
    <property type="match status" value="1"/>
</dbReference>
<dbReference type="Proteomes" id="UP000694562">
    <property type="component" value="Unplaced"/>
</dbReference>
<evidence type="ECO:0000259" key="6">
    <source>
        <dbReference type="PROSITE" id="PS50089"/>
    </source>
</evidence>
<dbReference type="PANTHER" id="PTHR25465">
    <property type="entry name" value="B-BOX DOMAIN CONTAINING"/>
    <property type="match status" value="1"/>
</dbReference>
<dbReference type="InterPro" id="IPR001841">
    <property type="entry name" value="Znf_RING"/>
</dbReference>
<dbReference type="InterPro" id="IPR043136">
    <property type="entry name" value="B30.2/SPRY_sf"/>
</dbReference>